<dbReference type="EMBL" id="MPTB01000036">
    <property type="protein sequence ID" value="OMD43228.1"/>
    <property type="molecule type" value="Genomic_DNA"/>
</dbReference>
<comment type="catalytic activity">
    <reaction evidence="1">
        <text>3',5'-cyclic CMP + H2O = CMP + H(+)</text>
        <dbReference type="Rhea" id="RHEA:72675"/>
        <dbReference type="ChEBI" id="CHEBI:15377"/>
        <dbReference type="ChEBI" id="CHEBI:15378"/>
        <dbReference type="ChEBI" id="CHEBI:58003"/>
        <dbReference type="ChEBI" id="CHEBI:60377"/>
    </reaction>
    <physiologicalReaction direction="left-to-right" evidence="1">
        <dbReference type="Rhea" id="RHEA:72676"/>
    </physiologicalReaction>
</comment>
<protein>
    <recommendedName>
        <fullName evidence="4">Metallo-beta-lactamase domain-containing protein</fullName>
    </recommendedName>
</protein>
<comment type="function">
    <text evidence="2">Counteracts the endogenous Pycsar antiviral defense system. Phosphodiesterase that enables metal-dependent hydrolysis of host cyclic nucleotide Pycsar defense signals such as cCMP and cUMP.</text>
</comment>
<sequence length="435" mass="48285">MTKLTIWGGAGEHGRSSYLLQGKESCILLDCGVKKEGKGEYPLLDAAVIPQLQAVFLSHAHEDHSMALPLLYKYGYKGKVWTTRDTFRQLPGYFEAWSRYTAAESAGLPYGDEDKQAMEFMFLDEQAGPRTWLNVAPGLRVQWGRTGHLAGAVWLALEWEGKTVYFSGDYTEESQLLAVDRPQALFLSGPEAGREQGEADLAIIDAAYGADPAEQQVKLLQLETAVRDTLEGGGCVLLPMPLQGRGQELLIWAAERFPQAQLVVEEALLAPLRALRTRSGWLRDEAPGSIDRLLNSRNLKAVSVPSERKEALRQRKNKIIFTNDALLQSPTAQWYYRQQLDVPGSHVIFTGHLPEGSFGRNLLGQQGSGGCKVSLIRYKVHQGLPDIRRMLRAVPSRRTVLVHAPKKQTDQVLSILEEEGFTGLYSLLPGDSISF</sequence>
<organism evidence="5 6">
    <name type="scientific">Paenibacillus borealis</name>
    <dbReference type="NCBI Taxonomy" id="160799"/>
    <lineage>
        <taxon>Bacteria</taxon>
        <taxon>Bacillati</taxon>
        <taxon>Bacillota</taxon>
        <taxon>Bacilli</taxon>
        <taxon>Bacillales</taxon>
        <taxon>Paenibacillaceae</taxon>
        <taxon>Paenibacillus</taxon>
    </lineage>
</organism>
<dbReference type="PANTHER" id="PTHR11203">
    <property type="entry name" value="CLEAVAGE AND POLYADENYLATION SPECIFICITY FACTOR FAMILY MEMBER"/>
    <property type="match status" value="1"/>
</dbReference>
<dbReference type="InterPro" id="IPR036866">
    <property type="entry name" value="RibonucZ/Hydroxyglut_hydro"/>
</dbReference>
<dbReference type="InterPro" id="IPR050698">
    <property type="entry name" value="MBL"/>
</dbReference>
<comment type="catalytic activity">
    <reaction evidence="3">
        <text>3',5'-cyclic UMP + H2O = UMP + H(+)</text>
        <dbReference type="Rhea" id="RHEA:70575"/>
        <dbReference type="ChEBI" id="CHEBI:15377"/>
        <dbReference type="ChEBI" id="CHEBI:15378"/>
        <dbReference type="ChEBI" id="CHEBI:57865"/>
        <dbReference type="ChEBI" id="CHEBI:184387"/>
    </reaction>
    <physiologicalReaction direction="left-to-right" evidence="3">
        <dbReference type="Rhea" id="RHEA:70576"/>
    </physiologicalReaction>
</comment>
<feature type="domain" description="Metallo-beta-lactamase" evidence="4">
    <location>
        <begin position="14"/>
        <end position="233"/>
    </location>
</feature>
<keyword evidence="6" id="KW-1185">Reference proteome</keyword>
<dbReference type="Gene3D" id="3.40.50.10890">
    <property type="match status" value="1"/>
</dbReference>
<name>A0ABX3H454_PAEBO</name>
<dbReference type="Proteomes" id="UP000187412">
    <property type="component" value="Unassembled WGS sequence"/>
</dbReference>
<proteinExistence type="predicted"/>
<dbReference type="PANTHER" id="PTHR11203:SF37">
    <property type="entry name" value="INTEGRATOR COMPLEX SUBUNIT 11"/>
    <property type="match status" value="1"/>
</dbReference>
<comment type="caution">
    <text evidence="5">The sequence shown here is derived from an EMBL/GenBank/DDBJ whole genome shotgun (WGS) entry which is preliminary data.</text>
</comment>
<evidence type="ECO:0000259" key="4">
    <source>
        <dbReference type="SMART" id="SM00849"/>
    </source>
</evidence>
<dbReference type="SUPFAM" id="SSF56281">
    <property type="entry name" value="Metallo-hydrolase/oxidoreductase"/>
    <property type="match status" value="1"/>
</dbReference>
<evidence type="ECO:0000313" key="5">
    <source>
        <dbReference type="EMBL" id="OMD43228.1"/>
    </source>
</evidence>
<dbReference type="SMART" id="SM00849">
    <property type="entry name" value="Lactamase_B"/>
    <property type="match status" value="1"/>
</dbReference>
<dbReference type="Pfam" id="PF00753">
    <property type="entry name" value="Lactamase_B"/>
    <property type="match status" value="1"/>
</dbReference>
<gene>
    <name evidence="5" type="ORF">BSK56_24330</name>
</gene>
<evidence type="ECO:0000256" key="1">
    <source>
        <dbReference type="ARBA" id="ARBA00034221"/>
    </source>
</evidence>
<evidence type="ECO:0000256" key="2">
    <source>
        <dbReference type="ARBA" id="ARBA00034301"/>
    </source>
</evidence>
<reference evidence="5 6" key="1">
    <citation type="submission" date="2016-10" db="EMBL/GenBank/DDBJ databases">
        <title>Paenibacillus species isolates.</title>
        <authorList>
            <person name="Beno S.M."/>
        </authorList>
    </citation>
    <scope>NUCLEOTIDE SEQUENCE [LARGE SCALE GENOMIC DNA]</scope>
    <source>
        <strain evidence="5 6">FSL H7-0744</strain>
    </source>
</reference>
<dbReference type="RefSeq" id="WP_076113124.1">
    <property type="nucleotide sequence ID" value="NZ_MPTB01000036.1"/>
</dbReference>
<accession>A0ABX3H454</accession>
<evidence type="ECO:0000313" key="6">
    <source>
        <dbReference type="Proteomes" id="UP000187412"/>
    </source>
</evidence>
<dbReference type="InterPro" id="IPR001279">
    <property type="entry name" value="Metallo-B-lactamas"/>
</dbReference>
<dbReference type="Gene3D" id="3.60.15.10">
    <property type="entry name" value="Ribonuclease Z/Hydroxyacylglutathione hydrolase-like"/>
    <property type="match status" value="1"/>
</dbReference>
<evidence type="ECO:0000256" key="3">
    <source>
        <dbReference type="ARBA" id="ARBA00048505"/>
    </source>
</evidence>